<protein>
    <submittedName>
        <fullName evidence="1">Uncharacterized protein</fullName>
    </submittedName>
</protein>
<dbReference type="OrthoDB" id="4140166at2"/>
<keyword evidence="1" id="KW-0614">Plasmid</keyword>
<dbReference type="AlphaFoldDB" id="A0A172QXK8"/>
<geneLocation type="plasmid" evidence="1 2">
    <name>pCRULAC1</name>
</geneLocation>
<dbReference type="KEGG" id="ccjz:ccrud_13980"/>
<dbReference type="EMBL" id="CP015623">
    <property type="protein sequence ID" value="ANE05445.1"/>
    <property type="molecule type" value="Genomic_DNA"/>
</dbReference>
<sequence>MAREILTARLGARKATDEPTVGWVEGMSTADAWEHGRSWWRMNPGRAIECELMLILDPDYTVIAVGTIDGLMKGENYTEFKRAEIVGEVIDDHEYMGCTVNRTGSQNPISYVTDRDIIAPTDS</sequence>
<reference evidence="1 2" key="1">
    <citation type="submission" date="2016-05" db="EMBL/GenBank/DDBJ databases">
        <title>Complete genome sequence of Corynebacterium crudilactis, a new Corynebacterium species isolated from raw cow's milk.</title>
        <authorList>
            <person name="Christian R."/>
            <person name="Zimmermann J."/>
            <person name="Lipski A."/>
            <person name="Kalinowski J."/>
        </authorList>
    </citation>
    <scope>NUCLEOTIDE SEQUENCE [LARGE SCALE GENOMIC DNA]</scope>
    <source>
        <strain evidence="1 2">JZ16</strain>
        <plasmid evidence="1 2">pCRULAC1</plasmid>
    </source>
</reference>
<gene>
    <name evidence="1" type="ORF">ccrud_13980</name>
</gene>
<organism evidence="1 2">
    <name type="scientific">Corynebacterium crudilactis</name>
    <dbReference type="NCBI Taxonomy" id="1652495"/>
    <lineage>
        <taxon>Bacteria</taxon>
        <taxon>Bacillati</taxon>
        <taxon>Actinomycetota</taxon>
        <taxon>Actinomycetes</taxon>
        <taxon>Mycobacteriales</taxon>
        <taxon>Corynebacteriaceae</taxon>
        <taxon>Corynebacterium</taxon>
    </lineage>
</organism>
<proteinExistence type="predicted"/>
<evidence type="ECO:0000313" key="2">
    <source>
        <dbReference type="Proteomes" id="UP000076929"/>
    </source>
</evidence>
<keyword evidence="2" id="KW-1185">Reference proteome</keyword>
<name>A0A172QXK8_9CORY</name>
<accession>A0A172QXK8</accession>
<dbReference type="RefSeq" id="WP_066570083.1">
    <property type="nucleotide sequence ID" value="NZ_CP015623.1"/>
</dbReference>
<dbReference type="Proteomes" id="UP000076929">
    <property type="component" value="Plasmid pCRULAC1"/>
</dbReference>
<evidence type="ECO:0000313" key="1">
    <source>
        <dbReference type="EMBL" id="ANE05445.1"/>
    </source>
</evidence>